<sequence length="363" mass="38512">MIMQAIAAAKNDTESSSTNALMTGIQGIGASSIAQQTYASTVLCQPNIHLDILPDLPAQQAIARDQAQEWLSSINPAAISSLVNVRNFSNQVGAYVDALLPAAQKYDMGDKSQLHYIQQGIQQLLSLAQKNVTSTGVFVDNVQVYVNGINSSQSTFKAAKETVQTQITGDKGEISALRQKLNDLNKQMDADIVQISAGAVSDIIGIGMIVIAATTIIETGGATQTLLAAGITLVAGGTLAMTISSADIVKAQKEYSTTLTNLVGLELEVAVFDTVYNQLTASERLSQSAIDSAKLLVNGWQTVADSYQQTLTNLQQSSKGYLALRLSAMKRQWQQLGEQAGSVMQLGPLPFNTVPANELKSSA</sequence>
<dbReference type="Pfam" id="PF05791">
    <property type="entry name" value="Bacillus_HBL"/>
    <property type="match status" value="1"/>
</dbReference>
<name>A0A2T4Y213_ENTCL</name>
<feature type="coiled-coil region" evidence="1">
    <location>
        <begin position="167"/>
        <end position="194"/>
    </location>
</feature>
<dbReference type="SUPFAM" id="SSF58100">
    <property type="entry name" value="Bacterial hemolysins"/>
    <property type="match status" value="1"/>
</dbReference>
<dbReference type="AlphaFoldDB" id="A0A2T4Y213"/>
<dbReference type="Gene3D" id="1.20.1170.10">
    <property type="match status" value="1"/>
</dbReference>
<dbReference type="InterPro" id="IPR008414">
    <property type="entry name" value="HBL"/>
</dbReference>
<keyword evidence="1" id="KW-0175">Coiled coil</keyword>
<dbReference type="EMBL" id="PZPP01000009">
    <property type="protein sequence ID" value="PTM36227.1"/>
    <property type="molecule type" value="Genomic_DNA"/>
</dbReference>
<accession>A0A2T4Y213</accession>
<evidence type="ECO:0008006" key="4">
    <source>
        <dbReference type="Google" id="ProtNLM"/>
    </source>
</evidence>
<comment type="caution">
    <text evidence="2">The sequence shown here is derived from an EMBL/GenBank/DDBJ whole genome shotgun (WGS) entry which is preliminary data.</text>
</comment>
<evidence type="ECO:0000313" key="2">
    <source>
        <dbReference type="EMBL" id="PTM36227.1"/>
    </source>
</evidence>
<proteinExistence type="predicted"/>
<evidence type="ECO:0000313" key="3">
    <source>
        <dbReference type="Proteomes" id="UP000241614"/>
    </source>
</evidence>
<evidence type="ECO:0000256" key="1">
    <source>
        <dbReference type="SAM" id="Coils"/>
    </source>
</evidence>
<gene>
    <name evidence="2" type="ORF">DA103_07585</name>
</gene>
<dbReference type="Proteomes" id="UP000241614">
    <property type="component" value="Unassembled WGS sequence"/>
</dbReference>
<protein>
    <recommendedName>
        <fullName evidence="4">HBL/NHE enterotoxin family protein</fullName>
    </recommendedName>
</protein>
<reference evidence="2 3" key="1">
    <citation type="submission" date="2018-04" db="EMBL/GenBank/DDBJ databases">
        <title>Genome sequencing reveals highly heavy metal resistance and biotechnology application of the novel Enterobacter cloacae amazonensis isolated from wastewater river in Manaus - Amazonas.</title>
        <authorList>
            <person name="Astolfi M.C.T."/>
            <person name="Carvalho E.B.D.S."/>
            <person name="Lacerda L.B."/>
            <person name="Pinto M.V."/>
            <person name="Nogueira V.B."/>
            <person name="Barros A.M."/>
            <person name="Astolfi-Filho S."/>
        </authorList>
    </citation>
    <scope>NUCLEOTIDE SEQUENCE [LARGE SCALE GENOMIC DNA]</scope>
    <source>
        <strain evidence="3">amazonensis</strain>
    </source>
</reference>
<dbReference type="InterPro" id="IPR052785">
    <property type="entry name" value="Enterotoxin_cmpnt"/>
</dbReference>
<dbReference type="GO" id="GO:0016020">
    <property type="term" value="C:membrane"/>
    <property type="evidence" value="ECO:0007669"/>
    <property type="project" value="InterPro"/>
</dbReference>
<dbReference type="RefSeq" id="WP_028018978.1">
    <property type="nucleotide sequence ID" value="NZ_JAWDAX010000001.1"/>
</dbReference>
<dbReference type="PANTHER" id="PTHR38443:SF2">
    <property type="entry name" value="NON-HEMOLYTIC ENTEROTOXIN LYTIC COMPONENT L1"/>
    <property type="match status" value="1"/>
</dbReference>
<dbReference type="PANTHER" id="PTHR38443">
    <property type="match status" value="1"/>
</dbReference>
<organism evidence="2 3">
    <name type="scientific">Enterobacter cloacae</name>
    <dbReference type="NCBI Taxonomy" id="550"/>
    <lineage>
        <taxon>Bacteria</taxon>
        <taxon>Pseudomonadati</taxon>
        <taxon>Pseudomonadota</taxon>
        <taxon>Gammaproteobacteria</taxon>
        <taxon>Enterobacterales</taxon>
        <taxon>Enterobacteriaceae</taxon>
        <taxon>Enterobacter</taxon>
        <taxon>Enterobacter cloacae complex</taxon>
    </lineage>
</organism>